<feature type="transmembrane region" description="Helical" evidence="6">
    <location>
        <begin position="242"/>
        <end position="264"/>
    </location>
</feature>
<accession>A0A1E5BCX8</accession>
<feature type="transmembrane region" description="Helical" evidence="6">
    <location>
        <begin position="120"/>
        <end position="137"/>
    </location>
</feature>
<dbReference type="SUPFAM" id="SSF103481">
    <property type="entry name" value="Multidrug resistance efflux transporter EmrE"/>
    <property type="match status" value="2"/>
</dbReference>
<comment type="caution">
    <text evidence="8">The sequence shown here is derived from an EMBL/GenBank/DDBJ whole genome shotgun (WGS) entry which is preliminary data.</text>
</comment>
<evidence type="ECO:0000313" key="9">
    <source>
        <dbReference type="Proteomes" id="UP000094741"/>
    </source>
</evidence>
<gene>
    <name evidence="8" type="ORF">A1QO_11165</name>
</gene>
<evidence type="ECO:0000256" key="4">
    <source>
        <dbReference type="ARBA" id="ARBA00022989"/>
    </source>
</evidence>
<dbReference type="Proteomes" id="UP000094741">
    <property type="component" value="Unassembled WGS sequence"/>
</dbReference>
<feature type="domain" description="EamA" evidence="7">
    <location>
        <begin position="158"/>
        <end position="284"/>
    </location>
</feature>
<sequence length="292" mass="31714">MNHKYTLSGVAAILLWSALIGLARTVTEHFGPIGGAALIYTIASAFLILTMGLPKIGQFSRRYLFVGSILFVSYEICLALALGMANDRHQALEMAVINYLWPALTVLLAVVVSKKPTHRLVYPGIFIALFGVVWAVIGDGELTVAQLVSNVATNPATYSMAFVGAFIWAIYCNVTKRLANGQNAIVVFFILTAVTLWIKYSISDEQGMSFDVAPTLYLLLTGVVMGGGYALWNIAIIKGNMVLLASLSYFTPVLATLISSYILSVSLTSTFWQGVAMVTGGSLICWWFTRDQ</sequence>
<reference evidence="8 9" key="1">
    <citation type="journal article" date="2012" name="Science">
        <title>Ecological populations of bacteria act as socially cohesive units of antibiotic production and resistance.</title>
        <authorList>
            <person name="Cordero O.X."/>
            <person name="Wildschutte H."/>
            <person name="Kirkup B."/>
            <person name="Proehl S."/>
            <person name="Ngo L."/>
            <person name="Hussain F."/>
            <person name="Le Roux F."/>
            <person name="Mincer T."/>
            <person name="Polz M.F."/>
        </authorList>
    </citation>
    <scope>NUCLEOTIDE SEQUENCE [LARGE SCALE GENOMIC DNA]</scope>
    <source>
        <strain evidence="8 9">ZF-129</strain>
    </source>
</reference>
<dbReference type="STRING" id="1187848.A1QO_11165"/>
<dbReference type="RefSeq" id="WP_017035894.1">
    <property type="nucleotide sequence ID" value="NZ_AJYQ02000110.1"/>
</dbReference>
<evidence type="ECO:0000256" key="1">
    <source>
        <dbReference type="ARBA" id="ARBA00004651"/>
    </source>
</evidence>
<keyword evidence="4 6" id="KW-1133">Transmembrane helix</keyword>
<evidence type="ECO:0000256" key="2">
    <source>
        <dbReference type="ARBA" id="ARBA00022475"/>
    </source>
</evidence>
<dbReference type="PANTHER" id="PTHR42920">
    <property type="entry name" value="OS03G0707200 PROTEIN-RELATED"/>
    <property type="match status" value="1"/>
</dbReference>
<evidence type="ECO:0000256" key="6">
    <source>
        <dbReference type="SAM" id="Phobius"/>
    </source>
</evidence>
<dbReference type="AlphaFoldDB" id="A0A1E5BCX8"/>
<comment type="subcellular location">
    <subcellularLocation>
        <location evidence="1">Cell membrane</location>
        <topology evidence="1">Multi-pass membrane protein</topology>
    </subcellularLocation>
</comment>
<feature type="transmembrane region" description="Helical" evidence="6">
    <location>
        <begin position="183"/>
        <end position="202"/>
    </location>
</feature>
<keyword evidence="2" id="KW-1003">Cell membrane</keyword>
<dbReference type="Pfam" id="PF00892">
    <property type="entry name" value="EamA"/>
    <property type="match status" value="1"/>
</dbReference>
<dbReference type="InterPro" id="IPR037185">
    <property type="entry name" value="EmrE-like"/>
</dbReference>
<dbReference type="PANTHER" id="PTHR42920:SF24">
    <property type="entry name" value="AROMATIC AMINO ACID EXPORTER YDDG"/>
    <property type="match status" value="1"/>
</dbReference>
<evidence type="ECO:0000259" key="7">
    <source>
        <dbReference type="Pfam" id="PF00892"/>
    </source>
</evidence>
<dbReference type="NCBIfam" id="NF008676">
    <property type="entry name" value="PRK11689.1"/>
    <property type="match status" value="1"/>
</dbReference>
<feature type="transmembrane region" description="Helical" evidence="6">
    <location>
        <begin position="33"/>
        <end position="51"/>
    </location>
</feature>
<feature type="transmembrane region" description="Helical" evidence="6">
    <location>
        <begin position="157"/>
        <end position="174"/>
    </location>
</feature>
<dbReference type="InterPro" id="IPR000620">
    <property type="entry name" value="EamA_dom"/>
</dbReference>
<feature type="transmembrane region" description="Helical" evidence="6">
    <location>
        <begin position="214"/>
        <end position="235"/>
    </location>
</feature>
<name>A0A1E5BCX8_9VIBR</name>
<feature type="transmembrane region" description="Helical" evidence="6">
    <location>
        <begin position="270"/>
        <end position="289"/>
    </location>
</feature>
<proteinExistence type="predicted"/>
<keyword evidence="5 6" id="KW-0472">Membrane</keyword>
<dbReference type="GO" id="GO:0005886">
    <property type="term" value="C:plasma membrane"/>
    <property type="evidence" value="ECO:0007669"/>
    <property type="project" value="UniProtKB-SubCell"/>
</dbReference>
<evidence type="ECO:0000256" key="5">
    <source>
        <dbReference type="ARBA" id="ARBA00023136"/>
    </source>
</evidence>
<protein>
    <submittedName>
        <fullName evidence="8">Aromatic amino acid transporter</fullName>
    </submittedName>
</protein>
<dbReference type="OrthoDB" id="7065924at2"/>
<feature type="transmembrane region" description="Helical" evidence="6">
    <location>
        <begin position="96"/>
        <end position="113"/>
    </location>
</feature>
<organism evidence="8 9">
    <name type="scientific">Vibrio genomosp. F10 str. ZF-129</name>
    <dbReference type="NCBI Taxonomy" id="1187848"/>
    <lineage>
        <taxon>Bacteria</taxon>
        <taxon>Pseudomonadati</taxon>
        <taxon>Pseudomonadota</taxon>
        <taxon>Gammaproteobacteria</taxon>
        <taxon>Vibrionales</taxon>
        <taxon>Vibrionaceae</taxon>
        <taxon>Vibrio</taxon>
    </lineage>
</organism>
<dbReference type="eggNOG" id="COG0697">
    <property type="taxonomic scope" value="Bacteria"/>
</dbReference>
<evidence type="ECO:0000313" key="8">
    <source>
        <dbReference type="EMBL" id="OEE32708.1"/>
    </source>
</evidence>
<dbReference type="InterPro" id="IPR051258">
    <property type="entry name" value="Diverse_Substrate_Transporter"/>
</dbReference>
<dbReference type="EMBL" id="AJYQ02000110">
    <property type="protein sequence ID" value="OEE32708.1"/>
    <property type="molecule type" value="Genomic_DNA"/>
</dbReference>
<evidence type="ECO:0000256" key="3">
    <source>
        <dbReference type="ARBA" id="ARBA00022692"/>
    </source>
</evidence>
<feature type="transmembrane region" description="Helical" evidence="6">
    <location>
        <begin position="63"/>
        <end position="84"/>
    </location>
</feature>
<keyword evidence="3 6" id="KW-0812">Transmembrane</keyword>